<sequence>MGQRQPHLTGEYISQQRYIAASIDTVYYYLSQPDRWHEWHPGSLRADTGLGGSLPAGHRFSETINLLGLQVHLSCRVLCAVLPREFKIVFSSAPLDGIVHYQLRKQGGGTLLKHSLQYSTDLNLGGLRSRMERCCEQALDNLKRLLEAAPV</sequence>
<dbReference type="CDD" id="cd07812">
    <property type="entry name" value="SRPBCC"/>
    <property type="match status" value="1"/>
</dbReference>
<organism evidence="1 2">
    <name type="scientific">Pseudomonas piscis</name>
    <dbReference type="NCBI Taxonomy" id="2614538"/>
    <lineage>
        <taxon>Bacteria</taxon>
        <taxon>Pseudomonadati</taxon>
        <taxon>Pseudomonadota</taxon>
        <taxon>Gammaproteobacteria</taxon>
        <taxon>Pseudomonadales</taxon>
        <taxon>Pseudomonadaceae</taxon>
        <taxon>Pseudomonas</taxon>
    </lineage>
</organism>
<dbReference type="InterPro" id="IPR019587">
    <property type="entry name" value="Polyketide_cyclase/dehydratase"/>
</dbReference>
<evidence type="ECO:0000313" key="1">
    <source>
        <dbReference type="EMBL" id="MQA54050.1"/>
    </source>
</evidence>
<gene>
    <name evidence="1" type="ORF">GDH07_12070</name>
</gene>
<dbReference type="AlphaFoldDB" id="A0A7X1PL76"/>
<proteinExistence type="predicted"/>
<dbReference type="EMBL" id="WHUV01000002">
    <property type="protein sequence ID" value="MQA54050.1"/>
    <property type="molecule type" value="Genomic_DNA"/>
</dbReference>
<dbReference type="RefSeq" id="WP_152897668.1">
    <property type="nucleotide sequence ID" value="NZ_WHUV01000002.1"/>
</dbReference>
<dbReference type="InterPro" id="IPR023393">
    <property type="entry name" value="START-like_dom_sf"/>
</dbReference>
<evidence type="ECO:0000313" key="2">
    <source>
        <dbReference type="Proteomes" id="UP000486534"/>
    </source>
</evidence>
<accession>A0A7X1PL76</accession>
<dbReference type="Pfam" id="PF10604">
    <property type="entry name" value="Polyketide_cyc2"/>
    <property type="match status" value="1"/>
</dbReference>
<name>A0A7X1PL76_9PSED</name>
<reference evidence="1 2" key="1">
    <citation type="submission" date="2019-10" db="EMBL/GenBank/DDBJ databases">
        <title>Pseudomonas dajingensis sp. nov., isolated from the profound head ulcers of farmed Murray cod (Maccullochella peelii peelii).</title>
        <authorList>
            <person name="Liu Y."/>
        </authorList>
    </citation>
    <scope>NUCLEOTIDE SEQUENCE [LARGE SCALE GENOMIC DNA]</scope>
    <source>
        <strain evidence="1 2">MC042</strain>
    </source>
</reference>
<comment type="caution">
    <text evidence="1">The sequence shown here is derived from an EMBL/GenBank/DDBJ whole genome shotgun (WGS) entry which is preliminary data.</text>
</comment>
<protein>
    <submittedName>
        <fullName evidence="1">SRPBCC family protein</fullName>
    </submittedName>
</protein>
<dbReference type="Proteomes" id="UP000486534">
    <property type="component" value="Unassembled WGS sequence"/>
</dbReference>
<dbReference type="Gene3D" id="3.30.530.20">
    <property type="match status" value="1"/>
</dbReference>
<dbReference type="SUPFAM" id="SSF55961">
    <property type="entry name" value="Bet v1-like"/>
    <property type="match status" value="1"/>
</dbReference>